<dbReference type="Proteomes" id="UP001058974">
    <property type="component" value="Chromosome 2"/>
</dbReference>
<dbReference type="AlphaFoldDB" id="A0A9D4Y5R7"/>
<sequence>MPKMIFSHNTKEQILKMFTKLLEIPINDNIDTYLRIPTVLGKSKIKNFKFLVDKLRKKLSSWKGNSLTYASRDTLINTVAREIPTYVMSSFTIPKSICKKMEGLAVIFWWGT</sequence>
<dbReference type="Gramene" id="Psat02G0070000-T1">
    <property type="protein sequence ID" value="KAI5433511.1"/>
    <property type="gene ID" value="KIW84_020700"/>
</dbReference>
<name>A0A9D4Y5R7_PEA</name>
<comment type="caution">
    <text evidence="1">The sequence shown here is derived from an EMBL/GenBank/DDBJ whole genome shotgun (WGS) entry which is preliminary data.</text>
</comment>
<reference evidence="1 2" key="1">
    <citation type="journal article" date="2022" name="Nat. Genet.">
        <title>Improved pea reference genome and pan-genome highlight genomic features and evolutionary characteristics.</title>
        <authorList>
            <person name="Yang T."/>
            <person name="Liu R."/>
            <person name="Luo Y."/>
            <person name="Hu S."/>
            <person name="Wang D."/>
            <person name="Wang C."/>
            <person name="Pandey M.K."/>
            <person name="Ge S."/>
            <person name="Xu Q."/>
            <person name="Li N."/>
            <person name="Li G."/>
            <person name="Huang Y."/>
            <person name="Saxena R.K."/>
            <person name="Ji Y."/>
            <person name="Li M."/>
            <person name="Yan X."/>
            <person name="He Y."/>
            <person name="Liu Y."/>
            <person name="Wang X."/>
            <person name="Xiang C."/>
            <person name="Varshney R.K."/>
            <person name="Ding H."/>
            <person name="Gao S."/>
            <person name="Zong X."/>
        </authorList>
    </citation>
    <scope>NUCLEOTIDE SEQUENCE [LARGE SCALE GENOMIC DNA]</scope>
    <source>
        <strain evidence="1 2">cv. Zhongwan 6</strain>
    </source>
</reference>
<organism evidence="1 2">
    <name type="scientific">Pisum sativum</name>
    <name type="common">Garden pea</name>
    <name type="synonym">Lathyrus oleraceus</name>
    <dbReference type="NCBI Taxonomy" id="3888"/>
    <lineage>
        <taxon>Eukaryota</taxon>
        <taxon>Viridiplantae</taxon>
        <taxon>Streptophyta</taxon>
        <taxon>Embryophyta</taxon>
        <taxon>Tracheophyta</taxon>
        <taxon>Spermatophyta</taxon>
        <taxon>Magnoliopsida</taxon>
        <taxon>eudicotyledons</taxon>
        <taxon>Gunneridae</taxon>
        <taxon>Pentapetalae</taxon>
        <taxon>rosids</taxon>
        <taxon>fabids</taxon>
        <taxon>Fabales</taxon>
        <taxon>Fabaceae</taxon>
        <taxon>Papilionoideae</taxon>
        <taxon>50 kb inversion clade</taxon>
        <taxon>NPAAA clade</taxon>
        <taxon>Hologalegina</taxon>
        <taxon>IRL clade</taxon>
        <taxon>Fabeae</taxon>
        <taxon>Lathyrus</taxon>
    </lineage>
</organism>
<dbReference type="PANTHER" id="PTHR33116:SF86">
    <property type="entry name" value="REVERSE TRANSCRIPTASE DOMAIN-CONTAINING PROTEIN"/>
    <property type="match status" value="1"/>
</dbReference>
<evidence type="ECO:0000313" key="1">
    <source>
        <dbReference type="EMBL" id="KAI5433511.1"/>
    </source>
</evidence>
<gene>
    <name evidence="1" type="ORF">KIW84_020700</name>
</gene>
<evidence type="ECO:0000313" key="2">
    <source>
        <dbReference type="Proteomes" id="UP001058974"/>
    </source>
</evidence>
<accession>A0A9D4Y5R7</accession>
<protein>
    <submittedName>
        <fullName evidence="1">Uncharacterized protein</fullName>
    </submittedName>
</protein>
<keyword evidence="2" id="KW-1185">Reference proteome</keyword>
<dbReference type="EMBL" id="JAMSHJ010000002">
    <property type="protein sequence ID" value="KAI5433511.1"/>
    <property type="molecule type" value="Genomic_DNA"/>
</dbReference>
<dbReference type="PANTHER" id="PTHR33116">
    <property type="entry name" value="REVERSE TRANSCRIPTASE ZINC-BINDING DOMAIN-CONTAINING PROTEIN-RELATED-RELATED"/>
    <property type="match status" value="1"/>
</dbReference>
<proteinExistence type="predicted"/>